<sequence>MTTRVMSGICDQEVRKKLLAITPFPSLQTAIDLCHSEEAAGKNECLLSRSGATSVNVVKKPEEKGNRSRTHFHRRGEHKDGLKCGNCGHPPHDSGKDCPAKGRECHNCGKSGHFSTVCDKHKARSEKQDSSGKKLASIRLAHVAAARRAPTIQIGIHNRSGGHLYTATTIPDSGAEATVASMAILRLMGDDVNNLLQNGVDSLTAAKNSSLECAGRLELKLHYIGRPVTTSILFSPEHDGMLLSWFVCVELGLPPPCYPEPIMINTIVTASPPPIDMSDVPALEQKLLSDFEDVFDEEGPLKTMLGPPMSIELLPDAVSFAVSGARPIPYALRVFEFVKRDLCSRDVIRSCMRCFADFSVSVRVRSDGGTNLTSAEILNFFKNLGVISVNSTPHVATPRGLRNGKTQTEHQLVKPMYL</sequence>
<organism evidence="4 5">
    <name type="scientific">Daphnia pulex</name>
    <name type="common">Water flea</name>
    <dbReference type="NCBI Taxonomy" id="6669"/>
    <lineage>
        <taxon>Eukaryota</taxon>
        <taxon>Metazoa</taxon>
        <taxon>Ecdysozoa</taxon>
        <taxon>Arthropoda</taxon>
        <taxon>Crustacea</taxon>
        <taxon>Branchiopoda</taxon>
        <taxon>Diplostraca</taxon>
        <taxon>Cladocera</taxon>
        <taxon>Anomopoda</taxon>
        <taxon>Daphniidae</taxon>
        <taxon>Daphnia</taxon>
    </lineage>
</organism>
<evidence type="ECO:0000256" key="1">
    <source>
        <dbReference type="PROSITE-ProRule" id="PRU00047"/>
    </source>
</evidence>
<feature type="domain" description="CCHC-type" evidence="3">
    <location>
        <begin position="105"/>
        <end position="120"/>
    </location>
</feature>
<accession>E9HB34</accession>
<evidence type="ECO:0000259" key="3">
    <source>
        <dbReference type="PROSITE" id="PS50158"/>
    </source>
</evidence>
<dbReference type="OMA" id="DQLATHI"/>
<dbReference type="Gene3D" id="4.10.60.10">
    <property type="entry name" value="Zinc finger, CCHC-type"/>
    <property type="match status" value="1"/>
</dbReference>
<reference evidence="4 5" key="1">
    <citation type="journal article" date="2011" name="Science">
        <title>The ecoresponsive genome of Daphnia pulex.</title>
        <authorList>
            <person name="Colbourne J.K."/>
            <person name="Pfrender M.E."/>
            <person name="Gilbert D."/>
            <person name="Thomas W.K."/>
            <person name="Tucker A."/>
            <person name="Oakley T.H."/>
            <person name="Tokishita S."/>
            <person name="Aerts A."/>
            <person name="Arnold G.J."/>
            <person name="Basu M.K."/>
            <person name="Bauer D.J."/>
            <person name="Caceres C.E."/>
            <person name="Carmel L."/>
            <person name="Casola C."/>
            <person name="Choi J.H."/>
            <person name="Detter J.C."/>
            <person name="Dong Q."/>
            <person name="Dusheyko S."/>
            <person name="Eads B.D."/>
            <person name="Frohlich T."/>
            <person name="Geiler-Samerotte K.A."/>
            <person name="Gerlach D."/>
            <person name="Hatcher P."/>
            <person name="Jogdeo S."/>
            <person name="Krijgsveld J."/>
            <person name="Kriventseva E.V."/>
            <person name="Kultz D."/>
            <person name="Laforsch C."/>
            <person name="Lindquist E."/>
            <person name="Lopez J."/>
            <person name="Manak J.R."/>
            <person name="Muller J."/>
            <person name="Pangilinan J."/>
            <person name="Patwardhan R.P."/>
            <person name="Pitluck S."/>
            <person name="Pritham E.J."/>
            <person name="Rechtsteiner A."/>
            <person name="Rho M."/>
            <person name="Rogozin I.B."/>
            <person name="Sakarya O."/>
            <person name="Salamov A."/>
            <person name="Schaack S."/>
            <person name="Shapiro H."/>
            <person name="Shiga Y."/>
            <person name="Skalitzky C."/>
            <person name="Smith Z."/>
            <person name="Souvorov A."/>
            <person name="Sung W."/>
            <person name="Tang Z."/>
            <person name="Tsuchiya D."/>
            <person name="Tu H."/>
            <person name="Vos H."/>
            <person name="Wang M."/>
            <person name="Wolf Y.I."/>
            <person name="Yamagata H."/>
            <person name="Yamada T."/>
            <person name="Ye Y."/>
            <person name="Shaw J.R."/>
            <person name="Andrews J."/>
            <person name="Crease T.J."/>
            <person name="Tang H."/>
            <person name="Lucas S.M."/>
            <person name="Robertson H.M."/>
            <person name="Bork P."/>
            <person name="Koonin E.V."/>
            <person name="Zdobnov E.M."/>
            <person name="Grigoriev I.V."/>
            <person name="Lynch M."/>
            <person name="Boore J.L."/>
        </authorList>
    </citation>
    <scope>NUCLEOTIDE SEQUENCE [LARGE SCALE GENOMIC DNA]</scope>
</reference>
<dbReference type="AlphaFoldDB" id="E9HB34"/>
<dbReference type="InterPro" id="IPR001878">
    <property type="entry name" value="Znf_CCHC"/>
</dbReference>
<dbReference type="PhylomeDB" id="E9HB34"/>
<dbReference type="GO" id="GO:0008270">
    <property type="term" value="F:zinc ion binding"/>
    <property type="evidence" value="ECO:0007669"/>
    <property type="project" value="UniProtKB-KW"/>
</dbReference>
<proteinExistence type="predicted"/>
<protein>
    <recommendedName>
        <fullName evidence="3">CCHC-type domain-containing protein</fullName>
    </recommendedName>
</protein>
<dbReference type="PANTHER" id="PTHR37984">
    <property type="entry name" value="PROTEIN CBG26694"/>
    <property type="match status" value="1"/>
</dbReference>
<keyword evidence="5" id="KW-1185">Reference proteome</keyword>
<dbReference type="HOGENOM" id="CLU_657671_0_0_1"/>
<keyword evidence="1" id="KW-0863">Zinc-finger</keyword>
<feature type="region of interest" description="Disordered" evidence="2">
    <location>
        <begin position="60"/>
        <end position="93"/>
    </location>
</feature>
<dbReference type="PROSITE" id="PS50158">
    <property type="entry name" value="ZF_CCHC"/>
    <property type="match status" value="1"/>
</dbReference>
<dbReference type="KEGG" id="dpx:DAPPUDRAFT_112166"/>
<feature type="compositionally biased region" description="Basic residues" evidence="2">
    <location>
        <begin position="67"/>
        <end position="76"/>
    </location>
</feature>
<keyword evidence="1" id="KW-0862">Zinc</keyword>
<evidence type="ECO:0000256" key="2">
    <source>
        <dbReference type="SAM" id="MobiDB-lite"/>
    </source>
</evidence>
<dbReference type="Proteomes" id="UP000000305">
    <property type="component" value="Unassembled WGS sequence"/>
</dbReference>
<dbReference type="GO" id="GO:0003676">
    <property type="term" value="F:nucleic acid binding"/>
    <property type="evidence" value="ECO:0007669"/>
    <property type="project" value="InterPro"/>
</dbReference>
<evidence type="ECO:0000313" key="4">
    <source>
        <dbReference type="EMBL" id="EFX71014.1"/>
    </source>
</evidence>
<keyword evidence="1" id="KW-0479">Metal-binding</keyword>
<dbReference type="InterPro" id="IPR036397">
    <property type="entry name" value="RNaseH_sf"/>
</dbReference>
<dbReference type="InterPro" id="IPR050951">
    <property type="entry name" value="Retrovirus_Pol_polyprotein"/>
</dbReference>
<dbReference type="Gene3D" id="3.30.420.10">
    <property type="entry name" value="Ribonuclease H-like superfamily/Ribonuclease H"/>
    <property type="match status" value="1"/>
</dbReference>
<evidence type="ECO:0000313" key="5">
    <source>
        <dbReference type="Proteomes" id="UP000000305"/>
    </source>
</evidence>
<gene>
    <name evidence="4" type="ORF">DAPPUDRAFT_112166</name>
</gene>
<name>E9HB34_DAPPU</name>
<dbReference type="InParanoid" id="E9HB34"/>
<dbReference type="PANTHER" id="PTHR37984:SF9">
    <property type="entry name" value="INTEGRASE CATALYTIC DOMAIN-CONTAINING PROTEIN"/>
    <property type="match status" value="1"/>
</dbReference>
<dbReference type="STRING" id="6669.E9HB34"/>
<dbReference type="EMBL" id="GL732614">
    <property type="protein sequence ID" value="EFX71014.1"/>
    <property type="molecule type" value="Genomic_DNA"/>
</dbReference>
<dbReference type="eggNOG" id="KOG0017">
    <property type="taxonomic scope" value="Eukaryota"/>
</dbReference>
<dbReference type="OrthoDB" id="6075939at2759"/>